<keyword evidence="2" id="KW-1185">Reference proteome</keyword>
<proteinExistence type="predicted"/>
<evidence type="ECO:0000313" key="2">
    <source>
        <dbReference type="Proteomes" id="UP000503405"/>
    </source>
</evidence>
<gene>
    <name evidence="1" type="ORF">Izhevsk_71</name>
</gene>
<evidence type="ECO:0000313" key="1">
    <source>
        <dbReference type="EMBL" id="QIW89752.1"/>
    </source>
</evidence>
<accession>A0A6H0X685</accession>
<sequence length="88" mass="9846">MSQLVEGYALVTAKGHYLTMEQVASHDIEVLTFANPDMATLHTLDLAIQTKKEIIDNNGYWNYSALEEQIPVGIVKITKLIKVEEVAE</sequence>
<reference evidence="1 2" key="1">
    <citation type="submission" date="2020-03" db="EMBL/GenBank/DDBJ databases">
        <authorList>
            <person name="Skorynina A."/>
            <person name="Kazantseva O."/>
            <person name="Baycher S."/>
            <person name="Piligrimova E."/>
            <person name="Kuliabin V."/>
            <person name="Shadrin A."/>
        </authorList>
    </citation>
    <scope>NUCLEOTIDE SEQUENCE [LARGE SCALE GENOMIC DNA]</scope>
</reference>
<dbReference type="Proteomes" id="UP000503405">
    <property type="component" value="Segment"/>
</dbReference>
<name>A0A6H0X685_9CAUD</name>
<organism evidence="1 2">
    <name type="scientific">Bacillus phage Izhevsk</name>
    <dbReference type="NCBI Taxonomy" id="2724322"/>
    <lineage>
        <taxon>Viruses</taxon>
        <taxon>Duplodnaviria</taxon>
        <taxon>Heunggongvirae</taxon>
        <taxon>Uroviricota</taxon>
        <taxon>Caudoviricetes</taxon>
        <taxon>Joanripponvirinae</taxon>
        <taxon>Tsamsavirus</taxon>
        <taxon>Tsamsavirus izhevsk</taxon>
    </lineage>
</organism>
<dbReference type="EMBL" id="MT254578">
    <property type="protein sequence ID" value="QIW89752.1"/>
    <property type="molecule type" value="Genomic_DNA"/>
</dbReference>
<protein>
    <submittedName>
        <fullName evidence="1">Uncharacterized protein</fullName>
    </submittedName>
</protein>